<protein>
    <submittedName>
        <fullName evidence="1">Uncharacterized protein</fullName>
    </submittedName>
</protein>
<reference evidence="1" key="1">
    <citation type="submission" date="2020-05" db="EMBL/GenBank/DDBJ databases">
        <title>Large-scale comparative analyses of tick genomes elucidate their genetic diversity and vector capacities.</title>
        <authorList>
            <person name="Jia N."/>
            <person name="Wang J."/>
            <person name="Shi W."/>
            <person name="Du L."/>
            <person name="Sun Y."/>
            <person name="Zhan W."/>
            <person name="Jiang J."/>
            <person name="Wang Q."/>
            <person name="Zhang B."/>
            <person name="Ji P."/>
            <person name="Sakyi L.B."/>
            <person name="Cui X."/>
            <person name="Yuan T."/>
            <person name="Jiang B."/>
            <person name="Yang W."/>
            <person name="Lam T.T.-Y."/>
            <person name="Chang Q."/>
            <person name="Ding S."/>
            <person name="Wang X."/>
            <person name="Zhu J."/>
            <person name="Ruan X."/>
            <person name="Zhao L."/>
            <person name="Wei J."/>
            <person name="Que T."/>
            <person name="Du C."/>
            <person name="Cheng J."/>
            <person name="Dai P."/>
            <person name="Han X."/>
            <person name="Huang E."/>
            <person name="Gao Y."/>
            <person name="Liu J."/>
            <person name="Shao H."/>
            <person name="Ye R."/>
            <person name="Li L."/>
            <person name="Wei W."/>
            <person name="Wang X."/>
            <person name="Wang C."/>
            <person name="Yang T."/>
            <person name="Huo Q."/>
            <person name="Li W."/>
            <person name="Guo W."/>
            <person name="Chen H."/>
            <person name="Zhou L."/>
            <person name="Ni X."/>
            <person name="Tian J."/>
            <person name="Zhou Y."/>
            <person name="Sheng Y."/>
            <person name="Liu T."/>
            <person name="Pan Y."/>
            <person name="Xia L."/>
            <person name="Li J."/>
            <person name="Zhao F."/>
            <person name="Cao W."/>
        </authorList>
    </citation>
    <scope>NUCLEOTIDE SEQUENCE</scope>
    <source>
        <strain evidence="1">Hyas-2018</strain>
    </source>
</reference>
<name>A0ACB7T5F1_HYAAI</name>
<evidence type="ECO:0000313" key="2">
    <source>
        <dbReference type="Proteomes" id="UP000821845"/>
    </source>
</evidence>
<comment type="caution">
    <text evidence="1">The sequence shown here is derived from an EMBL/GenBank/DDBJ whole genome shotgun (WGS) entry which is preliminary data.</text>
</comment>
<dbReference type="Proteomes" id="UP000821845">
    <property type="component" value="Chromosome 11"/>
</dbReference>
<proteinExistence type="predicted"/>
<evidence type="ECO:0000313" key="1">
    <source>
        <dbReference type="EMBL" id="KAH6941517.1"/>
    </source>
</evidence>
<accession>A0ACB7T5F1</accession>
<keyword evidence="2" id="KW-1185">Reference proteome</keyword>
<sequence length="223" mass="24711">MKNSPKRTRAREEDAIVLQLGPIISRPWLSSLSFMTFQDKRTKTGEKPYEYRMCDRRFTQSSNLDENASVVLVDWSKGCGSLLGSSTAAASTCTFARTLALLVKTLADAGAVVLQHVHYIGHSLGAQTGGFFGKDVKQLTVRLVGRITGVRRPPTTQTSWTLLHTSVGSGWTDAVQGRMSMHKSCGHVDFYPNGGKQQPGCWKFSCECIRVIAYRRYGRKEMA</sequence>
<gene>
    <name evidence="1" type="ORF">HPB50_019248</name>
</gene>
<dbReference type="EMBL" id="CM023491">
    <property type="protein sequence ID" value="KAH6941517.1"/>
    <property type="molecule type" value="Genomic_DNA"/>
</dbReference>
<organism evidence="1 2">
    <name type="scientific">Hyalomma asiaticum</name>
    <name type="common">Tick</name>
    <dbReference type="NCBI Taxonomy" id="266040"/>
    <lineage>
        <taxon>Eukaryota</taxon>
        <taxon>Metazoa</taxon>
        <taxon>Ecdysozoa</taxon>
        <taxon>Arthropoda</taxon>
        <taxon>Chelicerata</taxon>
        <taxon>Arachnida</taxon>
        <taxon>Acari</taxon>
        <taxon>Parasitiformes</taxon>
        <taxon>Ixodida</taxon>
        <taxon>Ixodoidea</taxon>
        <taxon>Ixodidae</taxon>
        <taxon>Hyalomminae</taxon>
        <taxon>Hyalomma</taxon>
    </lineage>
</organism>